<dbReference type="CDD" id="cd02116">
    <property type="entry name" value="ACT"/>
    <property type="match status" value="1"/>
</dbReference>
<evidence type="ECO:0000256" key="1">
    <source>
        <dbReference type="SAM" id="Phobius"/>
    </source>
</evidence>
<proteinExistence type="predicted"/>
<feature type="domain" description="ACT" evidence="2">
    <location>
        <begin position="103"/>
        <end position="147"/>
    </location>
</feature>
<dbReference type="SUPFAM" id="SSF55021">
    <property type="entry name" value="ACT-like"/>
    <property type="match status" value="1"/>
</dbReference>
<evidence type="ECO:0000259" key="2">
    <source>
        <dbReference type="Pfam" id="PF01842"/>
    </source>
</evidence>
<feature type="transmembrane region" description="Helical" evidence="1">
    <location>
        <begin position="48"/>
        <end position="65"/>
    </location>
</feature>
<keyword evidence="1" id="KW-1133">Transmembrane helix</keyword>
<evidence type="ECO:0000313" key="4">
    <source>
        <dbReference type="Proteomes" id="UP000676079"/>
    </source>
</evidence>
<dbReference type="Proteomes" id="UP000676079">
    <property type="component" value="Chromosome"/>
</dbReference>
<dbReference type="RefSeq" id="WP_220563909.1">
    <property type="nucleotide sequence ID" value="NZ_CP074133.1"/>
</dbReference>
<keyword evidence="4" id="KW-1185">Reference proteome</keyword>
<sequence length="278" mass="28672">MDATDAHDGTDDRRTGFLGREALDFGVLLTAAGAAHLVVLSLGHSDDGARALLAVGTLLVLASGLHRWYRHRRPAAPAAHRAETRRPHGAAPVHEPLGDRLWSVRVTVADVPGGLAALTAGFAALGVDIRLMHVHPAGAEAVDEFFVSAPARVGAHALHAAVREAGGRDAIVRTADPHELSDTTSRTLALVGALASGDTTLEDSLLSLAAARVVETADAPPVGLGREDLSGTVMTLPAPDGRVLVVRRSGTPFTPVEFARCRALAQVAATLGSRTGGA</sequence>
<keyword evidence="1" id="KW-0472">Membrane</keyword>
<dbReference type="InterPro" id="IPR045865">
    <property type="entry name" value="ACT-like_dom_sf"/>
</dbReference>
<gene>
    <name evidence="3" type="ORF">KGD84_31160</name>
</gene>
<evidence type="ECO:0000313" key="3">
    <source>
        <dbReference type="EMBL" id="QUX22693.1"/>
    </source>
</evidence>
<organism evidence="3 4">
    <name type="scientific">Nocardiopsis changdeensis</name>
    <dbReference type="NCBI Taxonomy" id="2831969"/>
    <lineage>
        <taxon>Bacteria</taxon>
        <taxon>Bacillati</taxon>
        <taxon>Actinomycetota</taxon>
        <taxon>Actinomycetes</taxon>
        <taxon>Streptosporangiales</taxon>
        <taxon>Nocardiopsidaceae</taxon>
        <taxon>Nocardiopsis</taxon>
    </lineage>
</organism>
<feature type="transmembrane region" description="Helical" evidence="1">
    <location>
        <begin position="22"/>
        <end position="42"/>
    </location>
</feature>
<dbReference type="EMBL" id="CP074133">
    <property type="protein sequence ID" value="QUX22693.1"/>
    <property type="molecule type" value="Genomic_DNA"/>
</dbReference>
<accession>A0ABX8BPM1</accession>
<dbReference type="InterPro" id="IPR002912">
    <property type="entry name" value="ACT_dom"/>
</dbReference>
<keyword evidence="1" id="KW-0812">Transmembrane</keyword>
<name>A0ABX8BPM1_9ACTN</name>
<reference evidence="3 4" key="1">
    <citation type="submission" date="2021-05" db="EMBL/GenBank/DDBJ databases">
        <title>Direct Submission.</title>
        <authorList>
            <person name="Li K."/>
            <person name="Gao J."/>
        </authorList>
    </citation>
    <scope>NUCLEOTIDE SEQUENCE [LARGE SCALE GENOMIC DNA]</scope>
    <source>
        <strain evidence="3 4">Mg02</strain>
    </source>
</reference>
<protein>
    <submittedName>
        <fullName evidence="3">ACT domain-containing protein</fullName>
    </submittedName>
</protein>
<dbReference type="Pfam" id="PF01842">
    <property type="entry name" value="ACT"/>
    <property type="match status" value="1"/>
</dbReference>